<evidence type="ECO:0000313" key="3">
    <source>
        <dbReference type="Proteomes" id="UP000663865"/>
    </source>
</evidence>
<name>A0A818W506_9BILA</name>
<dbReference type="Proteomes" id="UP000663838">
    <property type="component" value="Unassembled WGS sequence"/>
</dbReference>
<accession>A0A818W506</accession>
<organism evidence="1 3">
    <name type="scientific">Rotaria socialis</name>
    <dbReference type="NCBI Taxonomy" id="392032"/>
    <lineage>
        <taxon>Eukaryota</taxon>
        <taxon>Metazoa</taxon>
        <taxon>Spiralia</taxon>
        <taxon>Gnathifera</taxon>
        <taxon>Rotifera</taxon>
        <taxon>Eurotatoria</taxon>
        <taxon>Bdelloidea</taxon>
        <taxon>Philodinida</taxon>
        <taxon>Philodinidae</taxon>
        <taxon>Rotaria</taxon>
    </lineage>
</organism>
<protein>
    <submittedName>
        <fullName evidence="1">Uncharacterized protein</fullName>
    </submittedName>
</protein>
<proteinExistence type="predicted"/>
<dbReference type="EMBL" id="CAJNYV010005052">
    <property type="protein sequence ID" value="CAF3720626.1"/>
    <property type="molecule type" value="Genomic_DNA"/>
</dbReference>
<evidence type="ECO:0000313" key="2">
    <source>
        <dbReference type="EMBL" id="CAF4776052.1"/>
    </source>
</evidence>
<sequence length="233" mass="27802">MKLPNRQKRKNFESSPEKIGSNISDLVRVQMTMKAKMNLQTGISTGVETVRLLDKLNVAHVLFNESIQQRLEQVSKEAERVLGLIIEDFEDEQDRLLDYTQEIQSGYERQYREWLQKYIIELDQWKSIELSRIHEKLQKYERDMNYVFQEKLELLNREVETAKSRILREEQEKGSKETKSIISNIEEISRQKKMQNIEMEEDTDIHLKLQANTRNKVMGENSINNYPYLDIWS</sequence>
<dbReference type="EMBL" id="CAJOBS010001934">
    <property type="protein sequence ID" value="CAF4776052.1"/>
    <property type="molecule type" value="Genomic_DNA"/>
</dbReference>
<dbReference type="Proteomes" id="UP000663865">
    <property type="component" value="Unassembled WGS sequence"/>
</dbReference>
<dbReference type="AlphaFoldDB" id="A0A818W506"/>
<gene>
    <name evidence="1" type="ORF">KIK155_LOCUS27957</name>
    <name evidence="2" type="ORF">TOA249_LOCUS21871</name>
</gene>
<evidence type="ECO:0000313" key="1">
    <source>
        <dbReference type="EMBL" id="CAF3720626.1"/>
    </source>
</evidence>
<reference evidence="1" key="1">
    <citation type="submission" date="2021-02" db="EMBL/GenBank/DDBJ databases">
        <authorList>
            <person name="Nowell W R."/>
        </authorList>
    </citation>
    <scope>NUCLEOTIDE SEQUENCE</scope>
</reference>
<comment type="caution">
    <text evidence="1">The sequence shown here is derived from an EMBL/GenBank/DDBJ whole genome shotgun (WGS) entry which is preliminary data.</text>
</comment>